<protein>
    <submittedName>
        <fullName evidence="1">Uncharacterized protein</fullName>
    </submittedName>
</protein>
<dbReference type="EMBL" id="LLXL01005688">
    <property type="protein sequence ID" value="PKK56407.1"/>
    <property type="molecule type" value="Genomic_DNA"/>
</dbReference>
<name>A0A2N1M428_9GLOM</name>
<gene>
    <name evidence="1" type="ORF">RhiirC2_800090</name>
</gene>
<reference evidence="1 2" key="2">
    <citation type="submission" date="2017-10" db="EMBL/GenBank/DDBJ databases">
        <title>Extensive intraspecific genome diversity in a model arbuscular mycorrhizal fungus.</title>
        <authorList>
            <person name="Chen E.C.H."/>
            <person name="Morin E."/>
            <person name="Baudet D."/>
            <person name="Noel J."/>
            <person name="Ndikumana S."/>
            <person name="Charron P."/>
            <person name="St-Onge C."/>
            <person name="Giorgi J."/>
            <person name="Grigoriev I.V."/>
            <person name="Roux C."/>
            <person name="Martin F.M."/>
            <person name="Corradi N."/>
        </authorList>
    </citation>
    <scope>NUCLEOTIDE SEQUENCE [LARGE SCALE GENOMIC DNA]</scope>
    <source>
        <strain evidence="1 2">C2</strain>
    </source>
</reference>
<comment type="caution">
    <text evidence="1">The sequence shown here is derived from an EMBL/GenBank/DDBJ whole genome shotgun (WGS) entry which is preliminary data.</text>
</comment>
<accession>A0A2N1M428</accession>
<organism evidence="1 2">
    <name type="scientific">Rhizophagus irregularis</name>
    <dbReference type="NCBI Taxonomy" id="588596"/>
    <lineage>
        <taxon>Eukaryota</taxon>
        <taxon>Fungi</taxon>
        <taxon>Fungi incertae sedis</taxon>
        <taxon>Mucoromycota</taxon>
        <taxon>Glomeromycotina</taxon>
        <taxon>Glomeromycetes</taxon>
        <taxon>Glomerales</taxon>
        <taxon>Glomeraceae</taxon>
        <taxon>Rhizophagus</taxon>
    </lineage>
</organism>
<reference evidence="1 2" key="1">
    <citation type="submission" date="2016-04" db="EMBL/GenBank/DDBJ databases">
        <title>Genome analyses suggest a sexual origin of heterokaryosis in a supposedly ancient asexual fungus.</title>
        <authorList>
            <person name="Ropars J."/>
            <person name="Sedzielewska K."/>
            <person name="Noel J."/>
            <person name="Charron P."/>
            <person name="Farinelli L."/>
            <person name="Marton T."/>
            <person name="Kruger M."/>
            <person name="Pelin A."/>
            <person name="Brachmann A."/>
            <person name="Corradi N."/>
        </authorList>
    </citation>
    <scope>NUCLEOTIDE SEQUENCE [LARGE SCALE GENOMIC DNA]</scope>
    <source>
        <strain evidence="1 2">C2</strain>
    </source>
</reference>
<sequence>MPIFGCGTYLLSWSVIYANFTQKRGNARIPNWYKNLSSNITILNQPGLLQERFMTEQWPVTQLAKELAPCTPPLGYKKNWIVTMNDDGLPIFGKQIQIQPKHSTCTIVH</sequence>
<evidence type="ECO:0000313" key="2">
    <source>
        <dbReference type="Proteomes" id="UP000233469"/>
    </source>
</evidence>
<dbReference type="Proteomes" id="UP000233469">
    <property type="component" value="Unassembled WGS sequence"/>
</dbReference>
<evidence type="ECO:0000313" key="1">
    <source>
        <dbReference type="EMBL" id="PKK56407.1"/>
    </source>
</evidence>
<dbReference type="AlphaFoldDB" id="A0A2N1M428"/>
<proteinExistence type="predicted"/>